<gene>
    <name evidence="6" type="ORF">PPRIM_AZ9-3.1.T0410328</name>
</gene>
<dbReference type="InterPro" id="IPR005225">
    <property type="entry name" value="Small_GTP-bd"/>
</dbReference>
<feature type="binding site" evidence="4">
    <location>
        <position position="66"/>
    </location>
    <ligand>
        <name>GTP</name>
        <dbReference type="ChEBI" id="CHEBI:37565"/>
    </ligand>
</feature>
<dbReference type="FunFam" id="3.40.50.300:FF:001166">
    <property type="entry name" value="ADP-ribosylation factor D"/>
    <property type="match status" value="1"/>
</dbReference>
<dbReference type="InterPro" id="IPR024156">
    <property type="entry name" value="Small_GTPase_ARF"/>
</dbReference>
<dbReference type="InterPro" id="IPR006689">
    <property type="entry name" value="Small_GTPase_ARF/SAR"/>
</dbReference>
<dbReference type="PROSITE" id="PS51417">
    <property type="entry name" value="ARF"/>
    <property type="match status" value="1"/>
</dbReference>
<evidence type="ECO:0008006" key="8">
    <source>
        <dbReference type="Google" id="ProtNLM"/>
    </source>
</evidence>
<feature type="binding site" evidence="4">
    <location>
        <begin position="122"/>
        <end position="125"/>
    </location>
    <ligand>
        <name>GTP</name>
        <dbReference type="ChEBI" id="CHEBI:37565"/>
    </ligand>
</feature>
<evidence type="ECO:0000256" key="5">
    <source>
        <dbReference type="PIRSR" id="PIRSR606689-2"/>
    </source>
</evidence>
<dbReference type="GO" id="GO:0003924">
    <property type="term" value="F:GTPase activity"/>
    <property type="evidence" value="ECO:0007669"/>
    <property type="project" value="InterPro"/>
</dbReference>
<dbReference type="Pfam" id="PF00025">
    <property type="entry name" value="Arf"/>
    <property type="match status" value="1"/>
</dbReference>
<dbReference type="SMART" id="SM00178">
    <property type="entry name" value="SAR"/>
    <property type="match status" value="1"/>
</dbReference>
<dbReference type="SMART" id="SM00177">
    <property type="entry name" value="ARF"/>
    <property type="match status" value="1"/>
</dbReference>
<dbReference type="OMA" id="CMEMNIE"/>
<dbReference type="EMBL" id="CAJJDM010000040">
    <property type="protein sequence ID" value="CAD8068108.1"/>
    <property type="molecule type" value="Genomic_DNA"/>
</dbReference>
<dbReference type="GO" id="GO:0005525">
    <property type="term" value="F:GTP binding"/>
    <property type="evidence" value="ECO:0007669"/>
    <property type="project" value="UniProtKB-KW"/>
</dbReference>
<comment type="caution">
    <text evidence="6">The sequence shown here is derived from an EMBL/GenBank/DDBJ whole genome shotgun (WGS) entry which is preliminary data.</text>
</comment>
<comment type="similarity">
    <text evidence="1">Belongs to the small GTPase superfamily. Arf family.</text>
</comment>
<dbReference type="PANTHER" id="PTHR11711">
    <property type="entry name" value="ADP RIBOSYLATION FACTOR-RELATED"/>
    <property type="match status" value="1"/>
</dbReference>
<keyword evidence="5" id="KW-0460">Magnesium</keyword>
<accession>A0A8S1LIQ4</accession>
<feature type="binding site" evidence="5">
    <location>
        <position position="27"/>
    </location>
    <ligand>
        <name>Mg(2+)</name>
        <dbReference type="ChEBI" id="CHEBI:18420"/>
    </ligand>
</feature>
<sequence length="174" mass="19764">MGNPFSQLTSNQKPLYLMIGLDAAGKTTILQKLKLGTVESQTPTIGFNIEKIQSKKFEIISWDIGGADKLRITMKPYFQNSKGIIYVIDCFDKERMDDAKHQLQKILLDSLLIGQPLLIYANKQDLVKMNSIELEIELMIQNLSKNWHIQPCCAITGEGLQDGLNWIQKQLLLK</sequence>
<protein>
    <recommendedName>
        <fullName evidence="8">ADP-ribosylation factor</fullName>
    </recommendedName>
</protein>
<keyword evidence="3 4" id="KW-0342">GTP-binding</keyword>
<proteinExistence type="inferred from homology"/>
<evidence type="ECO:0000256" key="1">
    <source>
        <dbReference type="ARBA" id="ARBA00010290"/>
    </source>
</evidence>
<keyword evidence="2 4" id="KW-0547">Nucleotide-binding</keyword>
<dbReference type="AlphaFoldDB" id="A0A8S1LIQ4"/>
<evidence type="ECO:0000313" key="6">
    <source>
        <dbReference type="EMBL" id="CAD8068108.1"/>
    </source>
</evidence>
<reference evidence="6" key="1">
    <citation type="submission" date="2021-01" db="EMBL/GenBank/DDBJ databases">
        <authorList>
            <consortium name="Genoscope - CEA"/>
            <person name="William W."/>
        </authorList>
    </citation>
    <scope>NUCLEOTIDE SEQUENCE</scope>
</reference>
<name>A0A8S1LIQ4_PARPR</name>
<keyword evidence="7" id="KW-1185">Reference proteome</keyword>
<feature type="binding site" evidence="5">
    <location>
        <position position="44"/>
    </location>
    <ligand>
        <name>Mg(2+)</name>
        <dbReference type="ChEBI" id="CHEBI:18420"/>
    </ligand>
</feature>
<dbReference type="GO" id="GO:0046872">
    <property type="term" value="F:metal ion binding"/>
    <property type="evidence" value="ECO:0007669"/>
    <property type="project" value="UniProtKB-KW"/>
</dbReference>
<evidence type="ECO:0000313" key="7">
    <source>
        <dbReference type="Proteomes" id="UP000688137"/>
    </source>
</evidence>
<dbReference type="Proteomes" id="UP000688137">
    <property type="component" value="Unassembled WGS sequence"/>
</dbReference>
<dbReference type="NCBIfam" id="TIGR00231">
    <property type="entry name" value="small_GTP"/>
    <property type="match status" value="1"/>
</dbReference>
<feature type="binding site" evidence="4">
    <location>
        <begin position="20"/>
        <end position="27"/>
    </location>
    <ligand>
        <name>GTP</name>
        <dbReference type="ChEBI" id="CHEBI:37565"/>
    </ligand>
</feature>
<keyword evidence="5" id="KW-0479">Metal-binding</keyword>
<evidence type="ECO:0000256" key="4">
    <source>
        <dbReference type="PIRSR" id="PIRSR606689-1"/>
    </source>
</evidence>
<dbReference type="CDD" id="cd00878">
    <property type="entry name" value="Arf_Arl"/>
    <property type="match status" value="1"/>
</dbReference>
<organism evidence="6 7">
    <name type="scientific">Paramecium primaurelia</name>
    <dbReference type="NCBI Taxonomy" id="5886"/>
    <lineage>
        <taxon>Eukaryota</taxon>
        <taxon>Sar</taxon>
        <taxon>Alveolata</taxon>
        <taxon>Ciliophora</taxon>
        <taxon>Intramacronucleata</taxon>
        <taxon>Oligohymenophorea</taxon>
        <taxon>Peniculida</taxon>
        <taxon>Parameciidae</taxon>
        <taxon>Paramecium</taxon>
    </lineage>
</organism>
<evidence type="ECO:0000256" key="2">
    <source>
        <dbReference type="ARBA" id="ARBA00022741"/>
    </source>
</evidence>
<evidence type="ECO:0000256" key="3">
    <source>
        <dbReference type="ARBA" id="ARBA00023134"/>
    </source>
</evidence>